<dbReference type="OrthoDB" id="10054712at2759"/>
<gene>
    <name evidence="1" type="ORF">VCS650_LOCUS28355</name>
</gene>
<comment type="caution">
    <text evidence="1">The sequence shown here is derived from an EMBL/GenBank/DDBJ whole genome shotgun (WGS) entry which is preliminary data.</text>
</comment>
<sequence>MTESQNNILNSAELYDLATGNWTTIAHMSVTREYHTASVLENGIVVVTGGQTDEGSSAFGYSYDVDIVLNSAELY</sequence>
<protein>
    <submittedName>
        <fullName evidence="1">Uncharacterized protein</fullName>
    </submittedName>
</protein>
<evidence type="ECO:0000313" key="1">
    <source>
        <dbReference type="EMBL" id="CAF1251448.1"/>
    </source>
</evidence>
<dbReference type="SUPFAM" id="SSF117281">
    <property type="entry name" value="Kelch motif"/>
    <property type="match status" value="1"/>
</dbReference>
<dbReference type="Gene3D" id="2.120.10.80">
    <property type="entry name" value="Kelch-type beta propeller"/>
    <property type="match status" value="1"/>
</dbReference>
<reference evidence="1" key="1">
    <citation type="submission" date="2021-02" db="EMBL/GenBank/DDBJ databases">
        <authorList>
            <person name="Nowell W R."/>
        </authorList>
    </citation>
    <scope>NUCLEOTIDE SEQUENCE</scope>
</reference>
<dbReference type="Proteomes" id="UP000663891">
    <property type="component" value="Unassembled WGS sequence"/>
</dbReference>
<dbReference type="InterPro" id="IPR015915">
    <property type="entry name" value="Kelch-typ_b-propeller"/>
</dbReference>
<accession>A0A815A6T6</accession>
<dbReference type="EMBL" id="CAJNON010000416">
    <property type="protein sequence ID" value="CAF1251448.1"/>
    <property type="molecule type" value="Genomic_DNA"/>
</dbReference>
<proteinExistence type="predicted"/>
<evidence type="ECO:0000313" key="2">
    <source>
        <dbReference type="Proteomes" id="UP000663891"/>
    </source>
</evidence>
<dbReference type="AlphaFoldDB" id="A0A815A6T6"/>
<organism evidence="1 2">
    <name type="scientific">Adineta steineri</name>
    <dbReference type="NCBI Taxonomy" id="433720"/>
    <lineage>
        <taxon>Eukaryota</taxon>
        <taxon>Metazoa</taxon>
        <taxon>Spiralia</taxon>
        <taxon>Gnathifera</taxon>
        <taxon>Rotifera</taxon>
        <taxon>Eurotatoria</taxon>
        <taxon>Bdelloidea</taxon>
        <taxon>Adinetida</taxon>
        <taxon>Adinetidae</taxon>
        <taxon>Adineta</taxon>
    </lineage>
</organism>
<name>A0A815A6T6_9BILA</name>